<accession>A0A4R1F6B8</accession>
<evidence type="ECO:0000313" key="2">
    <source>
        <dbReference type="Proteomes" id="UP000294856"/>
    </source>
</evidence>
<gene>
    <name evidence="1" type="ORF">DFR71_6664</name>
</gene>
<dbReference type="EMBL" id="SMFR01000013">
    <property type="protein sequence ID" value="TCJ88122.1"/>
    <property type="molecule type" value="Genomic_DNA"/>
</dbReference>
<evidence type="ECO:0000313" key="1">
    <source>
        <dbReference type="EMBL" id="TCJ88122.1"/>
    </source>
</evidence>
<proteinExistence type="predicted"/>
<dbReference type="OrthoDB" id="4566647at2"/>
<name>A0A4R1F6B8_9NOCA</name>
<dbReference type="AlphaFoldDB" id="A0A4R1F6B8"/>
<dbReference type="Proteomes" id="UP000294856">
    <property type="component" value="Unassembled WGS sequence"/>
</dbReference>
<reference evidence="1 2" key="1">
    <citation type="submission" date="2019-03" db="EMBL/GenBank/DDBJ databases">
        <title>Genomic Encyclopedia of Type Strains, Phase IV (KMG-IV): sequencing the most valuable type-strain genomes for metagenomic binning, comparative biology and taxonomic classification.</title>
        <authorList>
            <person name="Goeker M."/>
        </authorList>
    </citation>
    <scope>NUCLEOTIDE SEQUENCE [LARGE SCALE GENOMIC DNA]</scope>
    <source>
        <strain evidence="1 2">DSM 44684</strain>
    </source>
</reference>
<dbReference type="STRING" id="1210063.GCA_001612665_06501"/>
<keyword evidence="2" id="KW-1185">Reference proteome</keyword>
<comment type="caution">
    <text evidence="1">The sequence shown here is derived from an EMBL/GenBank/DDBJ whole genome shotgun (WGS) entry which is preliminary data.</text>
</comment>
<dbReference type="RefSeq" id="WP_067460292.1">
    <property type="nucleotide sequence ID" value="NZ_SMFR01000013.1"/>
</dbReference>
<sequence>MLVVNQVEVRSIHGCVTLRVSDIDGDPVSIALPGEAVLDNLTTFAEAARDAEEQYWQRVVPYVKSLNLTGPEDAAHAMSRWHRLQQWERAAKHAPPQDVMFLLTNAGHVGIGVNPPASLQPVLAIIDPLQLRRISPGMTSAAHQALQEAGSSPWPTRALAAHESLVGEPWRKPQGSHEPSLEEATEYMMGQYTDFLRRSPFVRSPEHELPL</sequence>
<protein>
    <submittedName>
        <fullName evidence="1">Uncharacterized protein</fullName>
    </submittedName>
</protein>
<organism evidence="1 2">
    <name type="scientific">Nocardia alba</name>
    <dbReference type="NCBI Taxonomy" id="225051"/>
    <lineage>
        <taxon>Bacteria</taxon>
        <taxon>Bacillati</taxon>
        <taxon>Actinomycetota</taxon>
        <taxon>Actinomycetes</taxon>
        <taxon>Mycobacteriales</taxon>
        <taxon>Nocardiaceae</taxon>
        <taxon>Nocardia</taxon>
    </lineage>
</organism>